<dbReference type="RefSeq" id="WP_058942389.1">
    <property type="nucleotide sequence ID" value="NZ_LNSV01000027.1"/>
</dbReference>
<organism evidence="1 2">
    <name type="scientific">Streptomyces kanasensis</name>
    <dbReference type="NCBI Taxonomy" id="936756"/>
    <lineage>
        <taxon>Bacteria</taxon>
        <taxon>Bacillati</taxon>
        <taxon>Actinomycetota</taxon>
        <taxon>Actinomycetes</taxon>
        <taxon>Kitasatosporales</taxon>
        <taxon>Streptomycetaceae</taxon>
        <taxon>Streptomyces</taxon>
    </lineage>
</organism>
<proteinExistence type="predicted"/>
<evidence type="ECO:0000313" key="2">
    <source>
        <dbReference type="Proteomes" id="UP000054011"/>
    </source>
</evidence>
<dbReference type="EMBL" id="LNSV01000027">
    <property type="protein sequence ID" value="KUH38412.1"/>
    <property type="molecule type" value="Genomic_DNA"/>
</dbReference>
<name>A0A100Y646_9ACTN</name>
<sequence>MTPEQTAALLAYAVRLDPRLAITDEDAADERLDQWCDLLADVPATAPHPDGHNWDAAQAVRHHIASSPYRIQPSDISRPWHTFKADIIGRHTGTFEPTDHPEINPDDPTGDAYVAALRAERRAVATGRRMPTSARAIAPAVSQADVSAMRQQKDLARFIKDTGRQAAARCAARRAAVLRHPDLTERLHDLLGPGEWNGYLAPEEWGGRTNDSPIRRKLAEIVAEAEARAEGRTAA</sequence>
<accession>A0A100Y646</accession>
<evidence type="ECO:0000313" key="1">
    <source>
        <dbReference type="EMBL" id="KUH38412.1"/>
    </source>
</evidence>
<comment type="caution">
    <text evidence="1">The sequence shown here is derived from an EMBL/GenBank/DDBJ whole genome shotgun (WGS) entry which is preliminary data.</text>
</comment>
<dbReference type="Proteomes" id="UP000054011">
    <property type="component" value="Unassembled WGS sequence"/>
</dbReference>
<protein>
    <recommendedName>
        <fullName evidence="3">Cell surface glycoprotein</fullName>
    </recommendedName>
</protein>
<dbReference type="OrthoDB" id="4295854at2"/>
<gene>
    <name evidence="1" type="ORF">ATE80_13160</name>
</gene>
<dbReference type="AlphaFoldDB" id="A0A100Y646"/>
<evidence type="ECO:0008006" key="3">
    <source>
        <dbReference type="Google" id="ProtNLM"/>
    </source>
</evidence>
<dbReference type="STRING" id="936756.ATE80_13160"/>
<keyword evidence="2" id="KW-1185">Reference proteome</keyword>
<reference evidence="1 2" key="1">
    <citation type="submission" date="2015-11" db="EMBL/GenBank/DDBJ databases">
        <title>Genome-wide analysis reveals the secondary metabolome in Streptomyces kanasensis ZX01.</title>
        <authorList>
            <person name="Zhang G."/>
            <person name="Han L."/>
            <person name="Feng J."/>
            <person name="Zhang X."/>
        </authorList>
    </citation>
    <scope>NUCLEOTIDE SEQUENCE [LARGE SCALE GENOMIC DNA]</scope>
    <source>
        <strain evidence="1 2">ZX01</strain>
    </source>
</reference>